<dbReference type="EMBL" id="BNCP01000030">
    <property type="protein sequence ID" value="GIL84628.1"/>
    <property type="molecule type" value="Genomic_DNA"/>
</dbReference>
<dbReference type="PROSITE" id="PS50005">
    <property type="entry name" value="TPR"/>
    <property type="match status" value="4"/>
</dbReference>
<dbReference type="OrthoDB" id="421075at2759"/>
<feature type="repeat" description="TPR" evidence="3">
    <location>
        <begin position="838"/>
        <end position="871"/>
    </location>
</feature>
<sequence length="1734" mass="180217">MSSSSVKRILRSARECLGRREYKEALQHCKEALAEDKSCYDAYIYVGKAAFHLKEYVQAEAAYRRASDLEPRNPLAWQGLAELFTETGAWANAVECYSQLVLLAEAAPESDPLRGRRTVFQRRFAEAAARGRMLAAAEAAWRSLTEAAGESLAAAGGGGDDAAVNAAEEDLVECLCRLADVQLAVDASEIEARVEQRLAAEGAATPGVPTEQLAALESAIRGAVEGEWAEEALELDADHASATLRRIIALRPPSPPYVPYYDAFLKRLRKYIQASPPGSMDRHSRRAVLLAAAKATMEGRCGSRAGGCCSPYPYDAALAMLEVEHEVVGEQDPSLDPASSPPSLEPPPLPLLVADCGRIATRLLHSFPWSATAQLHAALSLRRRAAVYGFDGAAAAAGTAGLSVARLPAAGPVAGGGRRKQVVALLLSALSRGGRAVSGWLAACELLLEEGAAEAALDAAKEGLKYVAHRDLVGKERLAGAGLLLRLLAGQALLRLHKLDEAQLLLEGLAHGVSEGHVASGELAGIPPLNVSQHAKRSLAHVAAARGDLAGARQRYDELVGGHMMGRSAAPIEAWAQGELGMLLLRQGPAMEGARYHLQTALAALQPELDAAVAAAASPSATLLQHLQQEAATYQLHLALALWVKGGGRLPYSDGTAVGDGDTAATAAVAAAGPTLEPYRADCRELLLSAASVAGPLQAAAFTWLGQWYDRASEPRDELKARRCYQRALALDPSQAPAGEALVAALCAAGRPETAVQLCEEMRARAATAAATNPAATSSLGPPSLPYLVYPGLLPAGGAAGNVDWALRSLARLQRDGGSYEAAVANYQAAIRLEPADSELWEGLAASYQALGRHTAALKSYGRALELSPGRLFSRIQAAALYYQMGDMPAALSYYRMALTAAPGNAAALLGCGEVLFTAAALAARMGAAGAAAAALAEAEALAAHATSQYGNLQAGWKLLGDVRMQHAAVPTLARVKVAATHGSVTPLGIVSDGDAAGAAVHEGLTAARDRLAQLRAARRAYAAAVHLDPRVAGLWGDLGMSYHLQLELEGQHPDLATAADLKISLRNRALALARGGLRIDPTSDWLWSCSGTIAAPAATESPTMAAAAEYCYSRALQLNPRRAPVWAALGRMYSAHGESGLASRCFDAARSHEPTSIAVWEAMGDAALRRGGMAGGGGAVTDPRVNAAWRDAADAYEHAQLLGGDVESRLGFVLGSIMARDGTASVADGAVLAAATKAATMYPLLVSAHHARGISLEARGDYAAAVQAFQTALVLLDADDLRHPELDHSSSSPSVKPFDPRVTPTARVAIQLDLARALSAAGRADEAIALYDTLRQDGVIRADDFAVVLSYAVALHQAGRSSEAVTHLVAILSTAGAAPHLRLAAATAAVRIHIAARRWDEAYGIVLTATSDLPDEGYRATGGGRAAAAAAAAATAAGGQVAEAGAKLWRILLAGVVSARAPELEAQLLATMRQWTERRTDVNTAQHECRVRELLSAKHRAAGAAAAALREAALAVRACPYDRAAWALLSHTAVQAPGLRHAVLAARVAPRDRAPYMAAAEENAAPSLAAPPPAAPLVPSAAAAHAAGLTATVVAAAAAKGGAGASGIVLLAAVREAAVRLRRVVHAQPYEASAWYLCALTELQHAIATGGQARLYRSAAVAARTAAVRAKAELASLPSEPSPPPPPSPLGLSPALALAMASQAGRSVFSWILTDRLPTLSTNCSPKPPTSFK</sequence>
<accession>A0A8J4CM90</accession>
<evidence type="ECO:0000256" key="3">
    <source>
        <dbReference type="PROSITE-ProRule" id="PRU00339"/>
    </source>
</evidence>
<feature type="repeat" description="TPR" evidence="3">
    <location>
        <begin position="872"/>
        <end position="905"/>
    </location>
</feature>
<reference evidence="4" key="1">
    <citation type="journal article" date="2021" name="Proc. Natl. Acad. Sci. U.S.A.">
        <title>Three genomes in the algal genus Volvox reveal the fate of a haploid sex-determining region after a transition to homothallism.</title>
        <authorList>
            <person name="Yamamoto K."/>
            <person name="Hamaji T."/>
            <person name="Kawai-Toyooka H."/>
            <person name="Matsuzaki R."/>
            <person name="Takahashi F."/>
            <person name="Nishimura Y."/>
            <person name="Kawachi M."/>
            <person name="Noguchi H."/>
            <person name="Minakuchi Y."/>
            <person name="Umen J.G."/>
            <person name="Toyoda A."/>
            <person name="Nozaki H."/>
        </authorList>
    </citation>
    <scope>NUCLEOTIDE SEQUENCE</scope>
    <source>
        <strain evidence="4">NIES-3786</strain>
    </source>
</reference>
<dbReference type="PANTHER" id="PTHR15704">
    <property type="entry name" value="SUPERKILLER 3 PROTEIN-RELATED"/>
    <property type="match status" value="1"/>
</dbReference>
<evidence type="ECO:0000313" key="5">
    <source>
        <dbReference type="Proteomes" id="UP000747110"/>
    </source>
</evidence>
<keyword evidence="2 3" id="KW-0802">TPR repeat</keyword>
<dbReference type="PANTHER" id="PTHR15704:SF7">
    <property type="entry name" value="SUPERKILLER COMPLEX PROTEIN 3"/>
    <property type="match status" value="1"/>
</dbReference>
<dbReference type="InterPro" id="IPR039226">
    <property type="entry name" value="Ski3/TTC37"/>
</dbReference>
<evidence type="ECO:0000313" key="4">
    <source>
        <dbReference type="EMBL" id="GIL84628.1"/>
    </source>
</evidence>
<dbReference type="Gene3D" id="1.25.40.10">
    <property type="entry name" value="Tetratricopeptide repeat domain"/>
    <property type="match status" value="5"/>
</dbReference>
<keyword evidence="5" id="KW-1185">Reference proteome</keyword>
<dbReference type="GO" id="GO:0055087">
    <property type="term" value="C:Ski complex"/>
    <property type="evidence" value="ECO:0007669"/>
    <property type="project" value="InterPro"/>
</dbReference>
<dbReference type="Pfam" id="PF13432">
    <property type="entry name" value="TPR_16"/>
    <property type="match status" value="2"/>
</dbReference>
<protein>
    <recommendedName>
        <fullName evidence="6">Tetratricopeptide repeat protein 37</fullName>
    </recommendedName>
</protein>
<keyword evidence="1" id="KW-0677">Repeat</keyword>
<proteinExistence type="predicted"/>
<gene>
    <name evidence="4" type="ORF">Vretifemale_13267</name>
</gene>
<evidence type="ECO:0000256" key="1">
    <source>
        <dbReference type="ARBA" id="ARBA00022737"/>
    </source>
</evidence>
<comment type="caution">
    <text evidence="4">The sequence shown here is derived from an EMBL/GenBank/DDBJ whole genome shotgun (WGS) entry which is preliminary data.</text>
</comment>
<feature type="repeat" description="TPR" evidence="3">
    <location>
        <begin position="804"/>
        <end position="837"/>
    </location>
</feature>
<dbReference type="SUPFAM" id="SSF48452">
    <property type="entry name" value="TPR-like"/>
    <property type="match status" value="4"/>
</dbReference>
<dbReference type="Pfam" id="PF13424">
    <property type="entry name" value="TPR_12"/>
    <property type="match status" value="1"/>
</dbReference>
<dbReference type="Proteomes" id="UP000747110">
    <property type="component" value="Unassembled WGS sequence"/>
</dbReference>
<dbReference type="InterPro" id="IPR011990">
    <property type="entry name" value="TPR-like_helical_dom_sf"/>
</dbReference>
<evidence type="ECO:0000256" key="2">
    <source>
        <dbReference type="ARBA" id="ARBA00022803"/>
    </source>
</evidence>
<feature type="repeat" description="TPR" evidence="3">
    <location>
        <begin position="40"/>
        <end position="73"/>
    </location>
</feature>
<name>A0A8J4CM90_9CHLO</name>
<organism evidence="4 5">
    <name type="scientific">Volvox reticuliferus</name>
    <dbReference type="NCBI Taxonomy" id="1737510"/>
    <lineage>
        <taxon>Eukaryota</taxon>
        <taxon>Viridiplantae</taxon>
        <taxon>Chlorophyta</taxon>
        <taxon>core chlorophytes</taxon>
        <taxon>Chlorophyceae</taxon>
        <taxon>CS clade</taxon>
        <taxon>Chlamydomonadales</taxon>
        <taxon>Volvocaceae</taxon>
        <taxon>Volvox</taxon>
    </lineage>
</organism>
<dbReference type="InterPro" id="IPR019734">
    <property type="entry name" value="TPR_rpt"/>
</dbReference>
<evidence type="ECO:0008006" key="6">
    <source>
        <dbReference type="Google" id="ProtNLM"/>
    </source>
</evidence>
<dbReference type="GO" id="GO:0006401">
    <property type="term" value="P:RNA catabolic process"/>
    <property type="evidence" value="ECO:0007669"/>
    <property type="project" value="InterPro"/>
</dbReference>
<dbReference type="SMART" id="SM00028">
    <property type="entry name" value="TPR"/>
    <property type="match status" value="10"/>
</dbReference>